<organism evidence="2 3">
    <name type="scientific">Oricola thermophila</name>
    <dbReference type="NCBI Taxonomy" id="2742145"/>
    <lineage>
        <taxon>Bacteria</taxon>
        <taxon>Pseudomonadati</taxon>
        <taxon>Pseudomonadota</taxon>
        <taxon>Alphaproteobacteria</taxon>
        <taxon>Hyphomicrobiales</taxon>
        <taxon>Ahrensiaceae</taxon>
        <taxon>Oricola</taxon>
    </lineage>
</organism>
<dbReference type="EMBL" id="CP054836">
    <property type="protein sequence ID" value="QKV20188.1"/>
    <property type="molecule type" value="Genomic_DNA"/>
</dbReference>
<dbReference type="Pfam" id="PF04993">
    <property type="entry name" value="TfoX_N"/>
    <property type="match status" value="1"/>
</dbReference>
<dbReference type="AlphaFoldDB" id="A0A6N1VHD0"/>
<gene>
    <name evidence="2" type="ORF">HTY61_17900</name>
</gene>
<feature type="domain" description="TfoX N-terminal" evidence="1">
    <location>
        <begin position="15"/>
        <end position="105"/>
    </location>
</feature>
<accession>A0A6N1VHD0</accession>
<name>A0A6N1VHD0_9HYPH</name>
<keyword evidence="3" id="KW-1185">Reference proteome</keyword>
<dbReference type="Proteomes" id="UP000509367">
    <property type="component" value="Chromosome"/>
</dbReference>
<dbReference type="SUPFAM" id="SSF159894">
    <property type="entry name" value="YgaC/TfoX-N like"/>
    <property type="match status" value="1"/>
</dbReference>
<evidence type="ECO:0000313" key="3">
    <source>
        <dbReference type="Proteomes" id="UP000509367"/>
    </source>
</evidence>
<dbReference type="Gene3D" id="3.30.1460.30">
    <property type="entry name" value="YgaC/TfoX-N like chaperone"/>
    <property type="match status" value="1"/>
</dbReference>
<dbReference type="InterPro" id="IPR007076">
    <property type="entry name" value="TfoX_N"/>
</dbReference>
<dbReference type="RefSeq" id="WP_175278079.1">
    <property type="nucleotide sequence ID" value="NZ_CP054836.1"/>
</dbReference>
<protein>
    <submittedName>
        <fullName evidence="2">TfoX/Sxy family protein</fullName>
    </submittedName>
</protein>
<evidence type="ECO:0000259" key="1">
    <source>
        <dbReference type="Pfam" id="PF04993"/>
    </source>
</evidence>
<reference evidence="2 3" key="1">
    <citation type="submission" date="2020-06" db="EMBL/GenBank/DDBJ databases">
        <title>Oricola thermophila sp. nov. isolated from a tidal sediments.</title>
        <authorList>
            <person name="Kwon K.K."/>
            <person name="Yang S.-H."/>
            <person name="Park M.-J."/>
        </authorList>
    </citation>
    <scope>NUCLEOTIDE SEQUENCE [LARGE SCALE GENOMIC DNA]</scope>
    <source>
        <strain evidence="2 3">MEBiC13590</strain>
    </source>
</reference>
<sequence length="117" mass="12566">MAHDEELASRMRNSLDGLPGLSERRMMGGICFMLDGNMIGGAHRERTGEGKLLFRVGKAQQEAALALPGTVPMVNGGRRMGGFVHAGEAVDDATMRELVSMALAFVTTLPPKPGRER</sequence>
<evidence type="ECO:0000313" key="2">
    <source>
        <dbReference type="EMBL" id="QKV20188.1"/>
    </source>
</evidence>
<proteinExistence type="predicted"/>
<dbReference type="KEGG" id="orm:HTY61_17900"/>